<keyword evidence="3" id="KW-0963">Cytoplasm</keyword>
<evidence type="ECO:0000313" key="8">
    <source>
        <dbReference type="Proteomes" id="UP000594260"/>
    </source>
</evidence>
<dbReference type="OrthoDB" id="10060331at2759"/>
<dbReference type="PANTHER" id="PTHR12493">
    <property type="entry name" value="CUE DOMAIN CONTAINING 2"/>
    <property type="match status" value="1"/>
</dbReference>
<reference evidence="7" key="1">
    <citation type="submission" date="2021-01" db="UniProtKB">
        <authorList>
            <consortium name="EnsemblMetazoa"/>
        </authorList>
    </citation>
    <scope>IDENTIFICATION</scope>
</reference>
<dbReference type="PANTHER" id="PTHR12493:SF0">
    <property type="entry name" value="CUE DOMAIN-CONTAINING PROTEIN 2"/>
    <property type="match status" value="1"/>
</dbReference>
<dbReference type="EnsemblMetazoa" id="XM_022809354">
    <property type="protein sequence ID" value="XP_022665089"/>
    <property type="gene ID" value="LOC111252034"/>
</dbReference>
<feature type="region of interest" description="Disordered" evidence="6">
    <location>
        <begin position="116"/>
        <end position="146"/>
    </location>
</feature>
<organism evidence="7 8">
    <name type="scientific">Varroa destructor</name>
    <name type="common">Honeybee mite</name>
    <dbReference type="NCBI Taxonomy" id="109461"/>
    <lineage>
        <taxon>Eukaryota</taxon>
        <taxon>Metazoa</taxon>
        <taxon>Ecdysozoa</taxon>
        <taxon>Arthropoda</taxon>
        <taxon>Chelicerata</taxon>
        <taxon>Arachnida</taxon>
        <taxon>Acari</taxon>
        <taxon>Parasitiformes</taxon>
        <taxon>Mesostigmata</taxon>
        <taxon>Gamasina</taxon>
        <taxon>Dermanyssoidea</taxon>
        <taxon>Varroidae</taxon>
        <taxon>Varroa</taxon>
    </lineage>
</organism>
<dbReference type="GeneID" id="111252034"/>
<dbReference type="KEGG" id="vde:111252034"/>
<comment type="subcellular location">
    <subcellularLocation>
        <location evidence="2">Cytoplasm</location>
    </subcellularLocation>
    <subcellularLocation>
        <location evidence="1">Nucleus</location>
    </subcellularLocation>
</comment>
<evidence type="ECO:0000313" key="7">
    <source>
        <dbReference type="EnsemblMetazoa" id="XP_022665090"/>
    </source>
</evidence>
<evidence type="ECO:0008006" key="9">
    <source>
        <dbReference type="Google" id="ProtNLM"/>
    </source>
</evidence>
<evidence type="ECO:0000256" key="4">
    <source>
        <dbReference type="ARBA" id="ARBA00022786"/>
    </source>
</evidence>
<evidence type="ECO:0000256" key="6">
    <source>
        <dbReference type="SAM" id="MobiDB-lite"/>
    </source>
</evidence>
<proteinExistence type="predicted"/>
<dbReference type="InParanoid" id="A0A7M7KD42"/>
<dbReference type="FunCoup" id="A0A7M7KD42">
    <property type="interactions" value="591"/>
</dbReference>
<dbReference type="RefSeq" id="XP_022665089.1">
    <property type="nucleotide sequence ID" value="XM_022809354.1"/>
</dbReference>
<evidence type="ECO:0000256" key="3">
    <source>
        <dbReference type="ARBA" id="ARBA00022490"/>
    </source>
</evidence>
<keyword evidence="5" id="KW-0539">Nucleus</keyword>
<evidence type="ECO:0000256" key="1">
    <source>
        <dbReference type="ARBA" id="ARBA00004123"/>
    </source>
</evidence>
<dbReference type="OMA" id="CLKPQTE"/>
<dbReference type="RefSeq" id="XP_022665090.1">
    <property type="nucleotide sequence ID" value="XM_022809355.1"/>
</dbReference>
<accession>A0A7M7KD42</accession>
<name>A0A7M7KD42_VARDE</name>
<dbReference type="EnsemblMetazoa" id="XM_022809355">
    <property type="protein sequence ID" value="XP_022665090"/>
    <property type="gene ID" value="LOC111252034"/>
</dbReference>
<dbReference type="AlphaFoldDB" id="A0A7M7KD42"/>
<dbReference type="GO" id="GO:0005634">
    <property type="term" value="C:nucleus"/>
    <property type="evidence" value="ECO:0007669"/>
    <property type="project" value="UniProtKB-SubCell"/>
</dbReference>
<evidence type="ECO:0000256" key="5">
    <source>
        <dbReference type="ARBA" id="ARBA00023242"/>
    </source>
</evidence>
<protein>
    <recommendedName>
        <fullName evidence="9">CUE domain-containing protein</fullName>
    </recommendedName>
</protein>
<keyword evidence="8" id="KW-1185">Reference proteome</keyword>
<sequence length="283" mass="31378">MSSAGNEQIAAANMKRSLVAFVKRQTGLDVESVIDDILVKYLLAMVDPEMMDSDEFDVNGLREMLSAYIPEVDQITDGQLAQWVADTSSLLVSLGEESPSPPESMVSFRAIEPIGPPVSQAVPKGRKDQPPSQSNGYTHDTEIKAKGKIDDTRVDELALEALAEMFPHKNALRIRKSLLIANGEVDAAAQLLLQDDGVAMGSDELLLSSTQMAAQRTHVDEKTLRDQIINRYAYVDVDEDKKEHKPVVPKSEPKKLIRYRDNKVVSVKGERFTIEKKSQEVEN</sequence>
<keyword evidence="4" id="KW-0833">Ubl conjugation pathway</keyword>
<dbReference type="Proteomes" id="UP000594260">
    <property type="component" value="Unplaced"/>
</dbReference>
<dbReference type="GO" id="GO:0005737">
    <property type="term" value="C:cytoplasm"/>
    <property type="evidence" value="ECO:0007669"/>
    <property type="project" value="UniProtKB-SubCell"/>
</dbReference>
<evidence type="ECO:0000256" key="2">
    <source>
        <dbReference type="ARBA" id="ARBA00004496"/>
    </source>
</evidence>